<feature type="compositionally biased region" description="Basic and acidic residues" evidence="1">
    <location>
        <begin position="41"/>
        <end position="50"/>
    </location>
</feature>
<evidence type="ECO:0000256" key="1">
    <source>
        <dbReference type="SAM" id="MobiDB-lite"/>
    </source>
</evidence>
<evidence type="ECO:0000313" key="2">
    <source>
        <dbReference type="EMBL" id="MEQ2193460.1"/>
    </source>
</evidence>
<dbReference type="EMBL" id="JAHRIN010008484">
    <property type="protein sequence ID" value="MEQ2193460.1"/>
    <property type="molecule type" value="Genomic_DNA"/>
</dbReference>
<feature type="compositionally biased region" description="Basic and acidic residues" evidence="1">
    <location>
        <begin position="79"/>
        <end position="96"/>
    </location>
</feature>
<dbReference type="Proteomes" id="UP001434883">
    <property type="component" value="Unassembled WGS sequence"/>
</dbReference>
<accession>A0ABV0QCG0</accession>
<proteinExistence type="predicted"/>
<gene>
    <name evidence="2" type="ORF">XENOCAPTIV_028930</name>
</gene>
<evidence type="ECO:0000313" key="3">
    <source>
        <dbReference type="Proteomes" id="UP001434883"/>
    </source>
</evidence>
<sequence length="127" mass="13512">MGESQVNHPAATVQKPQGAGATSPHAPLAAIYARADPAMDPETRDLKTHDPLSSGPTEPMSPGPGKQPPGVSRHTPKHPAPDTKEPQVHQRPEKTSHRQRVWQGGPPGPNKPTNQHPSPSPPKRTPT</sequence>
<feature type="compositionally biased region" description="Pro residues" evidence="1">
    <location>
        <begin position="118"/>
        <end position="127"/>
    </location>
</feature>
<reference evidence="2 3" key="1">
    <citation type="submission" date="2021-06" db="EMBL/GenBank/DDBJ databases">
        <authorList>
            <person name="Palmer J.M."/>
        </authorList>
    </citation>
    <scope>NUCLEOTIDE SEQUENCE [LARGE SCALE GENOMIC DNA]</scope>
    <source>
        <strain evidence="2 3">XC_2019</strain>
        <tissue evidence="2">Muscle</tissue>
    </source>
</reference>
<protein>
    <submittedName>
        <fullName evidence="2">Uncharacterized protein</fullName>
    </submittedName>
</protein>
<feature type="region of interest" description="Disordered" evidence="1">
    <location>
        <begin position="1"/>
        <end position="127"/>
    </location>
</feature>
<organism evidence="2 3">
    <name type="scientific">Xenoophorus captivus</name>
    <dbReference type="NCBI Taxonomy" id="1517983"/>
    <lineage>
        <taxon>Eukaryota</taxon>
        <taxon>Metazoa</taxon>
        <taxon>Chordata</taxon>
        <taxon>Craniata</taxon>
        <taxon>Vertebrata</taxon>
        <taxon>Euteleostomi</taxon>
        <taxon>Actinopterygii</taxon>
        <taxon>Neopterygii</taxon>
        <taxon>Teleostei</taxon>
        <taxon>Neoteleostei</taxon>
        <taxon>Acanthomorphata</taxon>
        <taxon>Ovalentaria</taxon>
        <taxon>Atherinomorphae</taxon>
        <taxon>Cyprinodontiformes</taxon>
        <taxon>Goodeidae</taxon>
        <taxon>Xenoophorus</taxon>
    </lineage>
</organism>
<keyword evidence="3" id="KW-1185">Reference proteome</keyword>
<comment type="caution">
    <text evidence="2">The sequence shown here is derived from an EMBL/GenBank/DDBJ whole genome shotgun (WGS) entry which is preliminary data.</text>
</comment>
<name>A0ABV0QCG0_9TELE</name>